<dbReference type="AlphaFoldDB" id="A0A0E9VUM0"/>
<evidence type="ECO:0000313" key="1">
    <source>
        <dbReference type="EMBL" id="JAH80968.1"/>
    </source>
</evidence>
<sequence length="21" mass="2556">MERRNRVWGKVRQEGGLALYH</sequence>
<proteinExistence type="predicted"/>
<name>A0A0E9VUM0_ANGAN</name>
<reference evidence="1" key="1">
    <citation type="submission" date="2014-11" db="EMBL/GenBank/DDBJ databases">
        <authorList>
            <person name="Amaro Gonzalez C."/>
        </authorList>
    </citation>
    <scope>NUCLEOTIDE SEQUENCE</scope>
</reference>
<reference evidence="1" key="2">
    <citation type="journal article" date="2015" name="Fish Shellfish Immunol.">
        <title>Early steps in the European eel (Anguilla anguilla)-Vibrio vulnificus interaction in the gills: Role of the RtxA13 toxin.</title>
        <authorList>
            <person name="Callol A."/>
            <person name="Pajuelo D."/>
            <person name="Ebbesson L."/>
            <person name="Teles M."/>
            <person name="MacKenzie S."/>
            <person name="Amaro C."/>
        </authorList>
    </citation>
    <scope>NUCLEOTIDE SEQUENCE</scope>
</reference>
<protein>
    <submittedName>
        <fullName evidence="1">Uncharacterized protein</fullName>
    </submittedName>
</protein>
<dbReference type="EMBL" id="GBXM01027609">
    <property type="protein sequence ID" value="JAH80968.1"/>
    <property type="molecule type" value="Transcribed_RNA"/>
</dbReference>
<accession>A0A0E9VUM0</accession>
<organism evidence="1">
    <name type="scientific">Anguilla anguilla</name>
    <name type="common">European freshwater eel</name>
    <name type="synonym">Muraena anguilla</name>
    <dbReference type="NCBI Taxonomy" id="7936"/>
    <lineage>
        <taxon>Eukaryota</taxon>
        <taxon>Metazoa</taxon>
        <taxon>Chordata</taxon>
        <taxon>Craniata</taxon>
        <taxon>Vertebrata</taxon>
        <taxon>Euteleostomi</taxon>
        <taxon>Actinopterygii</taxon>
        <taxon>Neopterygii</taxon>
        <taxon>Teleostei</taxon>
        <taxon>Anguilliformes</taxon>
        <taxon>Anguillidae</taxon>
        <taxon>Anguilla</taxon>
    </lineage>
</organism>